<dbReference type="PANTHER" id="PTHR11567:SF110">
    <property type="entry name" value="2-PHOSPHOXYLOSE PHOSPHATASE 1"/>
    <property type="match status" value="1"/>
</dbReference>
<reference evidence="7 8" key="1">
    <citation type="submission" date="2022-05" db="EMBL/GenBank/DDBJ databases">
        <authorList>
            <consortium name="Genoscope - CEA"/>
            <person name="William W."/>
        </authorList>
    </citation>
    <scope>NUCLEOTIDE SEQUENCE [LARGE SCALE GENOMIC DNA]</scope>
</reference>
<dbReference type="InterPro" id="IPR000560">
    <property type="entry name" value="His_Pase_clade-2"/>
</dbReference>
<accession>A0AAU9XU63</accession>
<evidence type="ECO:0000256" key="5">
    <source>
        <dbReference type="ARBA" id="ARBA00041499"/>
    </source>
</evidence>
<gene>
    <name evidence="7" type="ORF">PMEA_00028265</name>
</gene>
<dbReference type="Gene3D" id="3.40.50.1240">
    <property type="entry name" value="Phosphoglycerate mutase-like"/>
    <property type="match status" value="1"/>
</dbReference>
<feature type="transmembrane region" description="Helical" evidence="6">
    <location>
        <begin position="26"/>
        <end position="44"/>
    </location>
</feature>
<proteinExistence type="inferred from homology"/>
<comment type="caution">
    <text evidence="7">The sequence shown here is derived from an EMBL/GenBank/DDBJ whole genome shotgun (WGS) entry which is preliminary data.</text>
</comment>
<dbReference type="CDD" id="cd07061">
    <property type="entry name" value="HP_HAP_like"/>
    <property type="match status" value="1"/>
</dbReference>
<dbReference type="GO" id="GO:0016791">
    <property type="term" value="F:phosphatase activity"/>
    <property type="evidence" value="ECO:0007669"/>
    <property type="project" value="TreeGrafter"/>
</dbReference>
<comment type="catalytic activity">
    <reaction evidence="3">
        <text>3-O-[beta-D-GlcA-(1-&gt;3)-beta-D-Gal-(1-&gt;3)-beta-D-Gal-(1-&gt;4)-beta-D-2-O-P-Xyl]-L-seryl-[protein] + H2O = 3-O-(beta-D-GlcA-(1-&gt;3)-beta-D-Gal-(1-&gt;3)-beta-D-Gal-(1-&gt;4)-beta-D-Xyl)-L-seryl-[protein] + phosphate</text>
        <dbReference type="Rhea" id="RHEA:56512"/>
        <dbReference type="Rhea" id="RHEA-COMP:12573"/>
        <dbReference type="Rhea" id="RHEA-COMP:14559"/>
        <dbReference type="ChEBI" id="CHEBI:15377"/>
        <dbReference type="ChEBI" id="CHEBI:43474"/>
        <dbReference type="ChEBI" id="CHEBI:132093"/>
        <dbReference type="ChEBI" id="CHEBI:140495"/>
    </reaction>
</comment>
<keyword evidence="8" id="KW-1185">Reference proteome</keyword>
<dbReference type="EMBL" id="CALNXJ010000059">
    <property type="protein sequence ID" value="CAH3155932.1"/>
    <property type="molecule type" value="Genomic_DNA"/>
</dbReference>
<dbReference type="Proteomes" id="UP001159428">
    <property type="component" value="Unassembled WGS sequence"/>
</dbReference>
<dbReference type="AlphaFoldDB" id="A0AAU9XU63"/>
<organism evidence="7 8">
    <name type="scientific">Pocillopora meandrina</name>
    <dbReference type="NCBI Taxonomy" id="46732"/>
    <lineage>
        <taxon>Eukaryota</taxon>
        <taxon>Metazoa</taxon>
        <taxon>Cnidaria</taxon>
        <taxon>Anthozoa</taxon>
        <taxon>Hexacorallia</taxon>
        <taxon>Scleractinia</taxon>
        <taxon>Astrocoeniina</taxon>
        <taxon>Pocilloporidae</taxon>
        <taxon>Pocillopora</taxon>
    </lineage>
</organism>
<dbReference type="PANTHER" id="PTHR11567">
    <property type="entry name" value="ACID PHOSPHATASE-RELATED"/>
    <property type="match status" value="1"/>
</dbReference>
<sequence>MIPLTIVSMRRRFYYMKYKFQKAGRLWKGIILASFGVLLWIWVWNSSKSPSSFDETISPGMIFSSKVQQCISHYCNFPMQTSGREGLLNLESHLNQQRFQLEMTQVLIRHGDRAPAIYVPNTDNNNYDFDCTFKTSDYNNKKMFEEYSQSTRHITPHEFVRNVRTSFHLVPTPGSQCKIGQLTQRGFLQHFALGKHMRTAYKTLIDSGIESSNLHVRSTQVTRCVQSAAAFLYGLLTKDAIMNERVTINITSNGWFQEDDNGTPYKCPSLGSRWHQYKQRSDYISGSAAIEPVMQEFSRLLRTPRPSLTTIGFLTDVIYTRYCHNLPLPCGPGGCVSPLLAAQAMDFATWAFTQNYTAIADVASHPMLIQMAKRMFDKTRQKSALKFVLYSGHDSTVTPLLINLGVHDDTRLTPYATGVVFELWRDTLADTSAQKDSADGFYFRVLVNGEEVTNKMKFCGDSLLKDELCPVRELISWLSDGEGFEQMDKKYKLLCSTT</sequence>
<evidence type="ECO:0000256" key="6">
    <source>
        <dbReference type="SAM" id="Phobius"/>
    </source>
</evidence>
<keyword evidence="6" id="KW-0812">Transmembrane</keyword>
<name>A0AAU9XU63_9CNID</name>
<protein>
    <recommendedName>
        <fullName evidence="4">2-phosphoxylose phosphatase 1</fullName>
    </recommendedName>
    <alternativeName>
        <fullName evidence="5">Acid phosphatase-like protein 2</fullName>
    </alternativeName>
</protein>
<keyword evidence="6" id="KW-0472">Membrane</keyword>
<evidence type="ECO:0000256" key="2">
    <source>
        <dbReference type="ARBA" id="ARBA00022801"/>
    </source>
</evidence>
<evidence type="ECO:0000256" key="3">
    <source>
        <dbReference type="ARBA" id="ARBA00036311"/>
    </source>
</evidence>
<keyword evidence="2" id="KW-0378">Hydrolase</keyword>
<evidence type="ECO:0000313" key="8">
    <source>
        <dbReference type="Proteomes" id="UP001159428"/>
    </source>
</evidence>
<dbReference type="SUPFAM" id="SSF53254">
    <property type="entry name" value="Phosphoglycerate mutase-like"/>
    <property type="match status" value="1"/>
</dbReference>
<evidence type="ECO:0000256" key="1">
    <source>
        <dbReference type="ARBA" id="ARBA00005375"/>
    </source>
</evidence>
<dbReference type="InterPro" id="IPR050645">
    <property type="entry name" value="Histidine_acid_phosphatase"/>
</dbReference>
<comment type="similarity">
    <text evidence="1">Belongs to the histidine acid phosphatase family.</text>
</comment>
<dbReference type="Pfam" id="PF00328">
    <property type="entry name" value="His_Phos_2"/>
    <property type="match status" value="1"/>
</dbReference>
<evidence type="ECO:0000256" key="4">
    <source>
        <dbReference type="ARBA" id="ARBA00040357"/>
    </source>
</evidence>
<keyword evidence="6" id="KW-1133">Transmembrane helix</keyword>
<dbReference type="InterPro" id="IPR029033">
    <property type="entry name" value="His_PPase_superfam"/>
</dbReference>
<evidence type="ECO:0000313" key="7">
    <source>
        <dbReference type="EMBL" id="CAH3155932.1"/>
    </source>
</evidence>